<evidence type="ECO:0000313" key="12">
    <source>
        <dbReference type="Proteomes" id="UP000016666"/>
    </source>
</evidence>
<dbReference type="OMA" id="FPGEGHY"/>
<comment type="subunit">
    <text evidence="3">Binds with high affinity to CRF receptors 2-alpha and 2-beta.</text>
</comment>
<evidence type="ECO:0000256" key="8">
    <source>
        <dbReference type="SAM" id="MobiDB-lite"/>
    </source>
</evidence>
<comment type="function">
    <text evidence="7">Suppresses food intake, delays gastric emptying and decreases heat-induced edema. Might represent an endogenous ligand for maintaining homeostasis after stress.</text>
</comment>
<proteinExistence type="inferred from homology"/>
<reference evidence="11" key="2">
    <citation type="submission" date="2025-08" db="UniProtKB">
        <authorList>
            <consortium name="Ensembl"/>
        </authorList>
    </citation>
    <scope>IDENTIFICATION</scope>
</reference>
<feature type="signal peptide" evidence="9">
    <location>
        <begin position="1"/>
        <end position="21"/>
    </location>
</feature>
<evidence type="ECO:0000313" key="11">
    <source>
        <dbReference type="Ensembl" id="ENSAPLP00000022733.1"/>
    </source>
</evidence>
<dbReference type="Proteomes" id="UP000016666">
    <property type="component" value="Chromosome 1"/>
</dbReference>
<organism evidence="11 12">
    <name type="scientific">Anas platyrhynchos platyrhynchos</name>
    <name type="common">Northern mallard</name>
    <dbReference type="NCBI Taxonomy" id="8840"/>
    <lineage>
        <taxon>Eukaryota</taxon>
        <taxon>Metazoa</taxon>
        <taxon>Chordata</taxon>
        <taxon>Craniata</taxon>
        <taxon>Vertebrata</taxon>
        <taxon>Euteleostomi</taxon>
        <taxon>Archelosauria</taxon>
        <taxon>Archosauria</taxon>
        <taxon>Dinosauria</taxon>
        <taxon>Saurischia</taxon>
        <taxon>Theropoda</taxon>
        <taxon>Coelurosauria</taxon>
        <taxon>Aves</taxon>
        <taxon>Neognathae</taxon>
        <taxon>Galloanserae</taxon>
        <taxon>Anseriformes</taxon>
        <taxon>Anatidae</taxon>
        <taxon>Anatinae</taxon>
        <taxon>Anas</taxon>
    </lineage>
</organism>
<dbReference type="Ensembl" id="ENSAPLT00000007101.2">
    <property type="protein sequence ID" value="ENSAPLP00000022733.1"/>
    <property type="gene ID" value="ENSAPLG00000006853.2"/>
</dbReference>
<evidence type="ECO:0000256" key="1">
    <source>
        <dbReference type="ARBA" id="ARBA00004613"/>
    </source>
</evidence>
<dbReference type="GO" id="GO:0005179">
    <property type="term" value="F:hormone activity"/>
    <property type="evidence" value="ECO:0007669"/>
    <property type="project" value="UniProtKB-KW"/>
</dbReference>
<sequence>MPHAKLLLLLALLCASETSRALRLYNAASIFSCLNAALAEAQKSLPEENAVLDKRGYDYHPSEEASKEEEEEEEEGEGEEDRGKRTFPGEGHYKYSSQAQVKGKTYQNRAKSDRRTKVTLSLDVPTNIMNILFNIAKAKNLRAKAAANAHLMAQIGRRK</sequence>
<dbReference type="InterPro" id="IPR000187">
    <property type="entry name" value="CRF"/>
</dbReference>
<dbReference type="AlphaFoldDB" id="A0A493TAL4"/>
<dbReference type="GO" id="GO:0007586">
    <property type="term" value="P:digestion"/>
    <property type="evidence" value="ECO:0007669"/>
    <property type="project" value="InterPro"/>
</dbReference>
<evidence type="ECO:0000256" key="4">
    <source>
        <dbReference type="ARBA" id="ARBA00022525"/>
    </source>
</evidence>
<dbReference type="GO" id="GO:0009755">
    <property type="term" value="P:hormone-mediated signaling pathway"/>
    <property type="evidence" value="ECO:0007669"/>
    <property type="project" value="TreeGrafter"/>
</dbReference>
<keyword evidence="6 9" id="KW-0732">Signal</keyword>
<evidence type="ECO:0000256" key="2">
    <source>
        <dbReference type="ARBA" id="ARBA00009287"/>
    </source>
</evidence>
<keyword evidence="4" id="KW-0964">Secreted</keyword>
<reference evidence="11 12" key="1">
    <citation type="submission" date="2017-10" db="EMBL/GenBank/DDBJ databases">
        <title>A new Pekin duck reference genome.</title>
        <authorList>
            <person name="Hou Z.-C."/>
            <person name="Zhou Z.-K."/>
            <person name="Zhu F."/>
            <person name="Hou S.-S."/>
        </authorList>
    </citation>
    <scope>NUCLEOTIDE SEQUENCE [LARGE SCALE GENOMIC DNA]</scope>
</reference>
<name>A0A493TAL4_ANAPP</name>
<dbReference type="GO" id="GO:0005615">
    <property type="term" value="C:extracellular space"/>
    <property type="evidence" value="ECO:0007669"/>
    <property type="project" value="InterPro"/>
</dbReference>
<keyword evidence="5" id="KW-0372">Hormone</keyword>
<dbReference type="GO" id="GO:0031669">
    <property type="term" value="P:cellular response to nutrient levels"/>
    <property type="evidence" value="ECO:0007669"/>
    <property type="project" value="TreeGrafter"/>
</dbReference>
<dbReference type="GO" id="GO:0051431">
    <property type="term" value="F:corticotropin-releasing hormone receptor 2 binding"/>
    <property type="evidence" value="ECO:0007669"/>
    <property type="project" value="InterPro"/>
</dbReference>
<protein>
    <submittedName>
        <fullName evidence="11">Urocortin 3</fullName>
    </submittedName>
</protein>
<evidence type="ECO:0000256" key="9">
    <source>
        <dbReference type="SAM" id="SignalP"/>
    </source>
</evidence>
<feature type="region of interest" description="Disordered" evidence="8">
    <location>
        <begin position="50"/>
        <end position="113"/>
    </location>
</feature>
<evidence type="ECO:0000256" key="6">
    <source>
        <dbReference type="ARBA" id="ARBA00022729"/>
    </source>
</evidence>
<dbReference type="GO" id="GO:0007189">
    <property type="term" value="P:adenylate cyclase-activating G protein-coupled receptor signaling pathway"/>
    <property type="evidence" value="ECO:0007669"/>
    <property type="project" value="TreeGrafter"/>
</dbReference>
<keyword evidence="12" id="KW-1185">Reference proteome</keyword>
<dbReference type="PANTHER" id="PTHR17575">
    <property type="entry name" value="UROCORTIN-2 AND 3"/>
    <property type="match status" value="1"/>
</dbReference>
<feature type="compositionally biased region" description="Basic and acidic residues" evidence="8">
    <location>
        <begin position="51"/>
        <end position="65"/>
    </location>
</feature>
<evidence type="ECO:0000259" key="10">
    <source>
        <dbReference type="Pfam" id="PF00473"/>
    </source>
</evidence>
<comment type="subcellular location">
    <subcellularLocation>
        <location evidence="1">Secreted</location>
    </subcellularLocation>
</comment>
<evidence type="ECO:0000256" key="3">
    <source>
        <dbReference type="ARBA" id="ARBA00011328"/>
    </source>
</evidence>
<dbReference type="Pfam" id="PF00473">
    <property type="entry name" value="CRF"/>
    <property type="match status" value="1"/>
</dbReference>
<dbReference type="GeneTree" id="ENSGT00940000160568"/>
<dbReference type="PANTHER" id="PTHR17575:SF1">
    <property type="entry name" value="UROCORTIN-3"/>
    <property type="match status" value="1"/>
</dbReference>
<accession>A0A493TAL4</accession>
<reference evidence="11" key="3">
    <citation type="submission" date="2025-09" db="UniProtKB">
        <authorList>
            <consortium name="Ensembl"/>
        </authorList>
    </citation>
    <scope>IDENTIFICATION</scope>
</reference>
<feature type="domain" description="Corticotropin-releasing factor" evidence="10">
    <location>
        <begin position="119"/>
        <end position="155"/>
    </location>
</feature>
<comment type="similarity">
    <text evidence="2">Belongs to the sauvagine/corticotropin-releasing factor/urotensin I family.</text>
</comment>
<evidence type="ECO:0000256" key="7">
    <source>
        <dbReference type="ARBA" id="ARBA00025160"/>
    </source>
</evidence>
<dbReference type="STRING" id="8840.ENSAPLP00000022733"/>
<dbReference type="InterPro" id="IPR024270">
    <property type="entry name" value="Urocortin_II/III"/>
</dbReference>
<feature type="compositionally biased region" description="Polar residues" evidence="8">
    <location>
        <begin position="95"/>
        <end position="109"/>
    </location>
</feature>
<evidence type="ECO:0000256" key="5">
    <source>
        <dbReference type="ARBA" id="ARBA00022702"/>
    </source>
</evidence>
<feature type="chain" id="PRO_5019749591" evidence="9">
    <location>
        <begin position="22"/>
        <end position="159"/>
    </location>
</feature>
<feature type="compositionally biased region" description="Acidic residues" evidence="8">
    <location>
        <begin position="66"/>
        <end position="80"/>
    </location>
</feature>